<dbReference type="NCBIfam" id="TIGR00554">
    <property type="entry name" value="panK_bact"/>
    <property type="match status" value="1"/>
</dbReference>
<keyword evidence="18" id="KW-1185">Reference proteome</keyword>
<evidence type="ECO:0000256" key="15">
    <source>
        <dbReference type="RuleBase" id="RU003530"/>
    </source>
</evidence>
<dbReference type="UniPathway" id="UPA00241">
    <property type="reaction ID" value="UER00352"/>
</dbReference>
<dbReference type="GO" id="GO:0005737">
    <property type="term" value="C:cytoplasm"/>
    <property type="evidence" value="ECO:0007669"/>
    <property type="project" value="UniProtKB-SubCell"/>
</dbReference>
<keyword evidence="9 14" id="KW-0547">Nucleotide-binding</keyword>
<dbReference type="Pfam" id="PF00485">
    <property type="entry name" value="PRK"/>
    <property type="match status" value="1"/>
</dbReference>
<evidence type="ECO:0000259" key="16">
    <source>
        <dbReference type="Pfam" id="PF00485"/>
    </source>
</evidence>
<keyword evidence="10 14" id="KW-0418">Kinase</keyword>
<proteinExistence type="inferred from homology"/>
<comment type="similarity">
    <text evidence="4 14 15">Belongs to the prokaryotic pantothenate kinase family.</text>
</comment>
<dbReference type="HAMAP" id="MF_00215">
    <property type="entry name" value="Pantothen_kinase_1"/>
    <property type="match status" value="1"/>
</dbReference>
<dbReference type="EC" id="2.7.1.33" evidence="5 14"/>
<evidence type="ECO:0000256" key="2">
    <source>
        <dbReference type="ARBA" id="ARBA00004496"/>
    </source>
</evidence>
<keyword evidence="8 14" id="KW-0808">Transferase</keyword>
<comment type="subcellular location">
    <subcellularLocation>
        <location evidence="2 14 15">Cytoplasm</location>
    </subcellularLocation>
</comment>
<reference evidence="18" key="1">
    <citation type="submission" date="2016-10" db="EMBL/GenBank/DDBJ databases">
        <authorList>
            <person name="Varghese N."/>
            <person name="Submissions S."/>
        </authorList>
    </citation>
    <scope>NUCLEOTIDE SEQUENCE [LARGE SCALE GENOMIC DNA]</scope>
    <source>
        <strain evidence="18">CGMCC 1.6854</strain>
    </source>
</reference>
<name>A0A1G9U6V7_9BACL</name>
<dbReference type="InterPro" id="IPR004566">
    <property type="entry name" value="PanK"/>
</dbReference>
<evidence type="ECO:0000256" key="13">
    <source>
        <dbReference type="ARBA" id="ARBA00032866"/>
    </source>
</evidence>
<evidence type="ECO:0000256" key="1">
    <source>
        <dbReference type="ARBA" id="ARBA00001206"/>
    </source>
</evidence>
<dbReference type="InterPro" id="IPR006083">
    <property type="entry name" value="PRK/URK"/>
</dbReference>
<evidence type="ECO:0000313" key="17">
    <source>
        <dbReference type="EMBL" id="SDM55414.1"/>
    </source>
</evidence>
<evidence type="ECO:0000256" key="11">
    <source>
        <dbReference type="ARBA" id="ARBA00022840"/>
    </source>
</evidence>
<dbReference type="AlphaFoldDB" id="A0A1G9U6V7"/>
<dbReference type="OrthoDB" id="1550976at2"/>
<dbReference type="EMBL" id="FNHW01000001">
    <property type="protein sequence ID" value="SDM55414.1"/>
    <property type="molecule type" value="Genomic_DNA"/>
</dbReference>
<dbReference type="InterPro" id="IPR027417">
    <property type="entry name" value="P-loop_NTPase"/>
</dbReference>
<feature type="binding site" evidence="14">
    <location>
        <begin position="97"/>
        <end position="104"/>
    </location>
    <ligand>
        <name>ATP</name>
        <dbReference type="ChEBI" id="CHEBI:30616"/>
    </ligand>
</feature>
<keyword evidence="7 14" id="KW-0963">Cytoplasm</keyword>
<dbReference type="GO" id="GO:0005524">
    <property type="term" value="F:ATP binding"/>
    <property type="evidence" value="ECO:0007669"/>
    <property type="project" value="UniProtKB-UniRule"/>
</dbReference>
<evidence type="ECO:0000256" key="5">
    <source>
        <dbReference type="ARBA" id="ARBA00012102"/>
    </source>
</evidence>
<evidence type="ECO:0000256" key="7">
    <source>
        <dbReference type="ARBA" id="ARBA00022490"/>
    </source>
</evidence>
<keyword evidence="12 14" id="KW-0173">Coenzyme A biosynthesis</keyword>
<evidence type="ECO:0000313" key="18">
    <source>
        <dbReference type="Proteomes" id="UP000199544"/>
    </source>
</evidence>
<evidence type="ECO:0000256" key="6">
    <source>
        <dbReference type="ARBA" id="ARBA00015080"/>
    </source>
</evidence>
<dbReference type="PANTHER" id="PTHR10285">
    <property type="entry name" value="URIDINE KINASE"/>
    <property type="match status" value="1"/>
</dbReference>
<dbReference type="STRING" id="459525.SAMN04488137_0723"/>
<evidence type="ECO:0000256" key="12">
    <source>
        <dbReference type="ARBA" id="ARBA00022993"/>
    </source>
</evidence>
<sequence>MSQTMLENESLSPYLSFTREEWAGLYSADIQPLTEWEVSELQGINENVSLNEVSSIYLPLCRLLNLYVTSSQQLHLQSNAFLRKQMKKPPFIIGIAGSVAVGKSTTSRIIQALLSRWPNTPKVELVTTDGFLYPNAVLEQKGLMGKKGFPESYDLKGLIQFLSQLKSGKPVVEAPIYSHLEYDILPDQVQTISEPDIVIVEGINVLQVPKQKRSKKQNTQIFVSDFFDFSLYVDADEEEIKQWYVDRFKILRNTAFQSPVSYFHRYADLNDEEAVEFALNIWNTINGLNLRENILPTKYRAHLILEKGKNHSVSGVKMRKM</sequence>
<evidence type="ECO:0000256" key="8">
    <source>
        <dbReference type="ARBA" id="ARBA00022679"/>
    </source>
</evidence>
<dbReference type="GO" id="GO:0004594">
    <property type="term" value="F:pantothenate kinase activity"/>
    <property type="evidence" value="ECO:0007669"/>
    <property type="project" value="UniProtKB-UniRule"/>
</dbReference>
<evidence type="ECO:0000256" key="3">
    <source>
        <dbReference type="ARBA" id="ARBA00005225"/>
    </source>
</evidence>
<dbReference type="GO" id="GO:0015937">
    <property type="term" value="P:coenzyme A biosynthetic process"/>
    <property type="evidence" value="ECO:0007669"/>
    <property type="project" value="UniProtKB-UniRule"/>
</dbReference>
<dbReference type="Proteomes" id="UP000199544">
    <property type="component" value="Unassembled WGS sequence"/>
</dbReference>
<feature type="domain" description="Phosphoribulokinase/uridine kinase" evidence="16">
    <location>
        <begin position="92"/>
        <end position="238"/>
    </location>
</feature>
<dbReference type="CDD" id="cd02025">
    <property type="entry name" value="PanK"/>
    <property type="match status" value="1"/>
</dbReference>
<evidence type="ECO:0000256" key="4">
    <source>
        <dbReference type="ARBA" id="ARBA00006087"/>
    </source>
</evidence>
<evidence type="ECO:0000256" key="9">
    <source>
        <dbReference type="ARBA" id="ARBA00022741"/>
    </source>
</evidence>
<dbReference type="SUPFAM" id="SSF52540">
    <property type="entry name" value="P-loop containing nucleoside triphosphate hydrolases"/>
    <property type="match status" value="1"/>
</dbReference>
<protein>
    <recommendedName>
        <fullName evidence="6 14">Pantothenate kinase</fullName>
        <ecNumber evidence="5 14">2.7.1.33</ecNumber>
    </recommendedName>
    <alternativeName>
        <fullName evidence="13 14">Pantothenic acid kinase</fullName>
    </alternativeName>
</protein>
<accession>A0A1G9U6V7</accession>
<evidence type="ECO:0000256" key="10">
    <source>
        <dbReference type="ARBA" id="ARBA00022777"/>
    </source>
</evidence>
<comment type="pathway">
    <text evidence="3 14 15">Cofactor biosynthesis; coenzyme A biosynthesis; CoA from (R)-pantothenate: step 1/5.</text>
</comment>
<dbReference type="Gene3D" id="3.40.50.300">
    <property type="entry name" value="P-loop containing nucleotide triphosphate hydrolases"/>
    <property type="match status" value="1"/>
</dbReference>
<organism evidence="17 18">
    <name type="scientific">Fictibacillus solisalsi</name>
    <dbReference type="NCBI Taxonomy" id="459525"/>
    <lineage>
        <taxon>Bacteria</taxon>
        <taxon>Bacillati</taxon>
        <taxon>Bacillota</taxon>
        <taxon>Bacilli</taxon>
        <taxon>Bacillales</taxon>
        <taxon>Fictibacillaceae</taxon>
        <taxon>Fictibacillus</taxon>
    </lineage>
</organism>
<keyword evidence="11 14" id="KW-0067">ATP-binding</keyword>
<dbReference type="PIRSF" id="PIRSF000545">
    <property type="entry name" value="Pantothenate_kin"/>
    <property type="match status" value="1"/>
</dbReference>
<evidence type="ECO:0000256" key="14">
    <source>
        <dbReference type="HAMAP-Rule" id="MF_00215"/>
    </source>
</evidence>
<comment type="catalytic activity">
    <reaction evidence="1 14 15">
        <text>(R)-pantothenate + ATP = (R)-4'-phosphopantothenate + ADP + H(+)</text>
        <dbReference type="Rhea" id="RHEA:16373"/>
        <dbReference type="ChEBI" id="CHEBI:10986"/>
        <dbReference type="ChEBI" id="CHEBI:15378"/>
        <dbReference type="ChEBI" id="CHEBI:29032"/>
        <dbReference type="ChEBI" id="CHEBI:30616"/>
        <dbReference type="ChEBI" id="CHEBI:456216"/>
        <dbReference type="EC" id="2.7.1.33"/>
    </reaction>
</comment>
<gene>
    <name evidence="14" type="primary">coaA</name>
    <name evidence="17" type="ORF">SAMN04488137_0723</name>
</gene>
<dbReference type="RefSeq" id="WP_090232617.1">
    <property type="nucleotide sequence ID" value="NZ_FNHW01000001.1"/>
</dbReference>